<dbReference type="EMBL" id="CP000033">
    <property type="protein sequence ID" value="AAV42860.1"/>
    <property type="molecule type" value="Genomic_DNA"/>
</dbReference>
<proteinExistence type="predicted"/>
<reference evidence="3 4" key="1">
    <citation type="journal article" date="2005" name="Proc. Natl. Acad. Sci. U.S.A.">
        <title>Complete genome sequence of the probiotic lactic acid bacterium Lactobacillus acidophilus NCFM.</title>
        <authorList>
            <person name="Altermann E."/>
            <person name="Russell W.M."/>
            <person name="Azcarate-Peril M.A."/>
            <person name="Barrangou R."/>
            <person name="Buck B.L."/>
            <person name="McAuliffe O."/>
            <person name="Souther N."/>
            <person name="Dobson A."/>
            <person name="Duong T."/>
            <person name="Callanan M."/>
            <person name="Lick S."/>
            <person name="Hamrick A."/>
            <person name="Cano R."/>
            <person name="Klaenhammer T.R."/>
        </authorList>
    </citation>
    <scope>NUCLEOTIDE SEQUENCE [LARGE SCALE GENOMIC DNA]</scope>
    <source>
        <strain evidence="4">ATCC 700396 / NCK56 / N2 / NCFM</strain>
    </source>
</reference>
<dbReference type="Proteomes" id="UP000006381">
    <property type="component" value="Chromosome"/>
</dbReference>
<dbReference type="AlphaFoldDB" id="Q5FKB4"/>
<evidence type="ECO:0000256" key="2">
    <source>
        <dbReference type="SAM" id="Phobius"/>
    </source>
</evidence>
<gene>
    <name evidence="3" type="ordered locus">LBA1011</name>
</gene>
<evidence type="ECO:0000313" key="3">
    <source>
        <dbReference type="EMBL" id="AAV42860.1"/>
    </source>
</evidence>
<dbReference type="HOGENOM" id="CLU_599618_0_0_9"/>
<dbReference type="BioCyc" id="LACI272621:G1G49-1010-MONOMER"/>
<dbReference type="eggNOG" id="ENOG5030B16">
    <property type="taxonomic scope" value="Bacteria"/>
</dbReference>
<keyword evidence="1" id="KW-0175">Coiled coil</keyword>
<dbReference type="KEGG" id="lac:LBA1011"/>
<feature type="transmembrane region" description="Helical" evidence="2">
    <location>
        <begin position="219"/>
        <end position="239"/>
    </location>
</feature>
<keyword evidence="4" id="KW-1185">Reference proteome</keyword>
<keyword evidence="2" id="KW-1133">Transmembrane helix</keyword>
<name>Q5FKB4_LACAC</name>
<accession>Q5FKB4</accession>
<evidence type="ECO:0000313" key="4">
    <source>
        <dbReference type="Proteomes" id="UP000006381"/>
    </source>
</evidence>
<keyword evidence="2" id="KW-0472">Membrane</keyword>
<evidence type="ECO:0000256" key="1">
    <source>
        <dbReference type="SAM" id="Coils"/>
    </source>
</evidence>
<dbReference type="OrthoDB" id="10001183at2"/>
<feature type="coiled-coil region" evidence="1">
    <location>
        <begin position="263"/>
        <end position="292"/>
    </location>
</feature>
<protein>
    <submittedName>
        <fullName evidence="3">Uncharacterized protein</fullName>
    </submittedName>
</protein>
<dbReference type="PATRIC" id="fig|272621.13.peg.960"/>
<sequence length="468" mass="54140">MKINFNFIKKSQLLKQYANQIQSIFILYDKNDYGKAVKIVGSIFNSIMDTLLNIENIKDKNWENFKQMHIYPEAILNDIAIIVHGSKVASNDESITKQDFLTQLTSLHDFLAYIVNVYEDGKVKYWDAQLAYKSNLDKDNLFKPRKVNLPVSDKIIDQGLDLNFNSEKIDKKSTTFKAKQIDKTSDIEKNKIITKPLVKQVADKQKPKDKTKNHKKSRVFKTIIMISILVIIVGSGFAISKLLNTNTHPKTVVSDTKVSRKINKKKIEKAKKLALQKKKKEEKLKREKARKENWISGSIYSLNIKTKSISGTINNKIKKRNLALPNPQLNQKVYIAFNPNYMDKKFISITNWKKAKQVVKDQNSFNKLATKSKNTEYQFNENKLTMNISGLKWNYPMSPYNAIQLSRQGRRKVNNIFARAVTDAKLNKKTGRNTFILTKKLSGKDYSNTSWDNYRANYKIQVSFNKVK</sequence>
<keyword evidence="2" id="KW-0812">Transmembrane</keyword>
<dbReference type="GeneID" id="93289877"/>
<dbReference type="RefSeq" id="WP_011254314.1">
    <property type="nucleotide sequence ID" value="NC_006814.3"/>
</dbReference>
<organism evidence="4">
    <name type="scientific">Lactobacillus acidophilus (strain ATCC 700396 / NCK56 / N2 / NCFM)</name>
    <dbReference type="NCBI Taxonomy" id="272621"/>
    <lineage>
        <taxon>Bacteria</taxon>
        <taxon>Bacillati</taxon>
        <taxon>Bacillota</taxon>
        <taxon>Bacilli</taxon>
        <taxon>Lactobacillales</taxon>
        <taxon>Lactobacillaceae</taxon>
        <taxon>Lactobacillus</taxon>
    </lineage>
</organism>